<proteinExistence type="predicted"/>
<dbReference type="InterPro" id="IPR007499">
    <property type="entry name" value="ERF_bacteria_virus"/>
</dbReference>
<evidence type="ECO:0008006" key="4">
    <source>
        <dbReference type="Google" id="ProtNLM"/>
    </source>
</evidence>
<evidence type="ECO:0000313" key="3">
    <source>
        <dbReference type="Proteomes" id="UP000298471"/>
    </source>
</evidence>
<organism evidence="2 3">
    <name type="scientific">Hymenobacter metallicola</name>
    <dbReference type="NCBI Taxonomy" id="2563114"/>
    <lineage>
        <taxon>Bacteria</taxon>
        <taxon>Pseudomonadati</taxon>
        <taxon>Bacteroidota</taxon>
        <taxon>Cytophagia</taxon>
        <taxon>Cytophagales</taxon>
        <taxon>Hymenobacteraceae</taxon>
        <taxon>Hymenobacter</taxon>
    </lineage>
</organism>
<dbReference type="OrthoDB" id="1976435at2"/>
<feature type="compositionally biased region" description="Low complexity" evidence="1">
    <location>
        <begin position="218"/>
        <end position="227"/>
    </location>
</feature>
<dbReference type="Proteomes" id="UP000298471">
    <property type="component" value="Unassembled WGS sequence"/>
</dbReference>
<comment type="caution">
    <text evidence="2">The sequence shown here is derived from an EMBL/GenBank/DDBJ whole genome shotgun (WGS) entry which is preliminary data.</text>
</comment>
<name>A0A4Z0QL37_9BACT</name>
<evidence type="ECO:0000256" key="1">
    <source>
        <dbReference type="SAM" id="MobiDB-lite"/>
    </source>
</evidence>
<reference evidence="2 3" key="1">
    <citation type="submission" date="2019-04" db="EMBL/GenBank/DDBJ databases">
        <authorList>
            <person name="Feng G."/>
            <person name="Zhang J."/>
            <person name="Zhu H."/>
        </authorList>
    </citation>
    <scope>NUCLEOTIDE SEQUENCE [LARGE SCALE GENOMIC DNA]</scope>
    <source>
        <strain evidence="2 3">9PBR-1</strain>
    </source>
</reference>
<evidence type="ECO:0000313" key="2">
    <source>
        <dbReference type="EMBL" id="TGE29761.1"/>
    </source>
</evidence>
<keyword evidence="3" id="KW-1185">Reference proteome</keyword>
<dbReference type="Pfam" id="PF04404">
    <property type="entry name" value="ERF"/>
    <property type="match status" value="1"/>
</dbReference>
<dbReference type="RefSeq" id="WP_135394521.1">
    <property type="nucleotide sequence ID" value="NZ_SRMB01000001.1"/>
</dbReference>
<dbReference type="EMBL" id="SRMB01000001">
    <property type="protein sequence ID" value="TGE29761.1"/>
    <property type="molecule type" value="Genomic_DNA"/>
</dbReference>
<feature type="compositionally biased region" description="Basic and acidic residues" evidence="1">
    <location>
        <begin position="228"/>
        <end position="238"/>
    </location>
</feature>
<gene>
    <name evidence="2" type="ORF">E5K02_09965</name>
</gene>
<protein>
    <recommendedName>
        <fullName evidence="4">Single-stranded DNA-binding protein</fullName>
    </recommendedName>
</protein>
<accession>A0A4Z0QL37</accession>
<dbReference type="AlphaFoldDB" id="A0A4Z0QL37"/>
<sequence length="326" mass="35114">MANQQKTEPNTKNLYQRIRAVMEDVEYLQKDKEVSTGGAGSYKALSEETVTKNVREAMIRHGLVILPIGQEHHLVDHVRGPGKVVSLTTVNTQYKIVNVDNPTEFEILASSGTGVDSQDKGVGKAMTYSYKYLLLRTFGIATGRDADSVGNAELEREQALAAQKAIDAAILLLEGATTEKELKQVGVKDYMTDPKYKAAALAANNRIKAAEANALATETAAPPVAAEKSGEAKPEAKAMKAVPTEPEHPGTEISDAEAPAQPAVAYATAAQKEEIIRLLNHPVITRQEKTKMLLNVNRLDEDKAASAIAKLKKAIEDRENGESAAA</sequence>
<feature type="region of interest" description="Disordered" evidence="1">
    <location>
        <begin position="218"/>
        <end position="259"/>
    </location>
</feature>